<evidence type="ECO:0000313" key="2">
    <source>
        <dbReference type="EMBL" id="KAL3503868.1"/>
    </source>
</evidence>
<protein>
    <submittedName>
        <fullName evidence="2">Uncharacterized protein</fullName>
    </submittedName>
</protein>
<accession>A0ABD2YE72</accession>
<reference evidence="2 3" key="1">
    <citation type="submission" date="2024-11" db="EMBL/GenBank/DDBJ databases">
        <title>A near-complete genome assembly of Cinchona calisaya.</title>
        <authorList>
            <person name="Lian D.C."/>
            <person name="Zhao X.W."/>
            <person name="Wei L."/>
        </authorList>
    </citation>
    <scope>NUCLEOTIDE SEQUENCE [LARGE SCALE GENOMIC DNA]</scope>
    <source>
        <tissue evidence="2">Nenye</tissue>
    </source>
</reference>
<gene>
    <name evidence="2" type="ORF">ACH5RR_033709</name>
</gene>
<evidence type="ECO:0000256" key="1">
    <source>
        <dbReference type="SAM" id="MobiDB-lite"/>
    </source>
</evidence>
<evidence type="ECO:0000313" key="3">
    <source>
        <dbReference type="Proteomes" id="UP001630127"/>
    </source>
</evidence>
<dbReference type="Proteomes" id="UP001630127">
    <property type="component" value="Unassembled WGS sequence"/>
</dbReference>
<proteinExistence type="predicted"/>
<keyword evidence="3" id="KW-1185">Reference proteome</keyword>
<dbReference type="EMBL" id="JBJUIK010000014">
    <property type="protein sequence ID" value="KAL3503868.1"/>
    <property type="molecule type" value="Genomic_DNA"/>
</dbReference>
<comment type="caution">
    <text evidence="2">The sequence shown here is derived from an EMBL/GenBank/DDBJ whole genome shotgun (WGS) entry which is preliminary data.</text>
</comment>
<dbReference type="AlphaFoldDB" id="A0ABD2YE72"/>
<name>A0ABD2YE72_9GENT</name>
<organism evidence="2 3">
    <name type="scientific">Cinchona calisaya</name>
    <dbReference type="NCBI Taxonomy" id="153742"/>
    <lineage>
        <taxon>Eukaryota</taxon>
        <taxon>Viridiplantae</taxon>
        <taxon>Streptophyta</taxon>
        <taxon>Embryophyta</taxon>
        <taxon>Tracheophyta</taxon>
        <taxon>Spermatophyta</taxon>
        <taxon>Magnoliopsida</taxon>
        <taxon>eudicotyledons</taxon>
        <taxon>Gunneridae</taxon>
        <taxon>Pentapetalae</taxon>
        <taxon>asterids</taxon>
        <taxon>lamiids</taxon>
        <taxon>Gentianales</taxon>
        <taxon>Rubiaceae</taxon>
        <taxon>Cinchonoideae</taxon>
        <taxon>Cinchoneae</taxon>
        <taxon>Cinchona</taxon>
    </lineage>
</organism>
<feature type="region of interest" description="Disordered" evidence="1">
    <location>
        <begin position="46"/>
        <end position="70"/>
    </location>
</feature>
<sequence length="142" mass="14305">MDLATHEIGFSLVMVSVSNKIVQGSIPSMDIKNEFNAGTSARIGVTTTGRANGSTREKTKTKTKKSNVRGRDVAAGIAPNSNVNNAPWDGLGRGAIVGMVGGGEFAYTSVGFGVGTVTGSGVGAATGCATTLSSLAPLNTKK</sequence>